<comment type="caution">
    <text evidence="1">The sequence shown here is derived from an EMBL/GenBank/DDBJ whole genome shotgun (WGS) entry which is preliminary data.</text>
</comment>
<reference evidence="1 2" key="1">
    <citation type="journal article" date="2022" name="New Phytol.">
        <title>Ecological generalism drives hyperdiversity of secondary metabolite gene clusters in xylarialean endophytes.</title>
        <authorList>
            <person name="Franco M.E.E."/>
            <person name="Wisecaver J.H."/>
            <person name="Arnold A.E."/>
            <person name="Ju Y.M."/>
            <person name="Slot J.C."/>
            <person name="Ahrendt S."/>
            <person name="Moore L.P."/>
            <person name="Eastman K.E."/>
            <person name="Scott K."/>
            <person name="Konkel Z."/>
            <person name="Mondo S.J."/>
            <person name="Kuo A."/>
            <person name="Hayes R.D."/>
            <person name="Haridas S."/>
            <person name="Andreopoulos B."/>
            <person name="Riley R."/>
            <person name="LaButti K."/>
            <person name="Pangilinan J."/>
            <person name="Lipzen A."/>
            <person name="Amirebrahimi M."/>
            <person name="Yan J."/>
            <person name="Adam C."/>
            <person name="Keymanesh K."/>
            <person name="Ng V."/>
            <person name="Louie K."/>
            <person name="Northen T."/>
            <person name="Drula E."/>
            <person name="Henrissat B."/>
            <person name="Hsieh H.M."/>
            <person name="Youens-Clark K."/>
            <person name="Lutzoni F."/>
            <person name="Miadlikowska J."/>
            <person name="Eastwood D.C."/>
            <person name="Hamelin R.C."/>
            <person name="Grigoriev I.V."/>
            <person name="U'Ren J.M."/>
        </authorList>
    </citation>
    <scope>NUCLEOTIDE SEQUENCE [LARGE SCALE GENOMIC DNA]</scope>
    <source>
        <strain evidence="1 2">CBS 119005</strain>
    </source>
</reference>
<keyword evidence="2" id="KW-1185">Reference proteome</keyword>
<organism evidence="1 2">
    <name type="scientific">Hypoxylon rubiginosum</name>
    <dbReference type="NCBI Taxonomy" id="110542"/>
    <lineage>
        <taxon>Eukaryota</taxon>
        <taxon>Fungi</taxon>
        <taxon>Dikarya</taxon>
        <taxon>Ascomycota</taxon>
        <taxon>Pezizomycotina</taxon>
        <taxon>Sordariomycetes</taxon>
        <taxon>Xylariomycetidae</taxon>
        <taxon>Xylariales</taxon>
        <taxon>Hypoxylaceae</taxon>
        <taxon>Hypoxylon</taxon>
    </lineage>
</organism>
<evidence type="ECO:0000313" key="2">
    <source>
        <dbReference type="Proteomes" id="UP001497700"/>
    </source>
</evidence>
<protein>
    <submittedName>
        <fullName evidence="1">Uncharacterized protein</fullName>
    </submittedName>
</protein>
<proteinExistence type="predicted"/>
<dbReference type="Proteomes" id="UP001497700">
    <property type="component" value="Unassembled WGS sequence"/>
</dbReference>
<name>A0ACB9Z383_9PEZI</name>
<accession>A0ACB9Z383</accession>
<dbReference type="EMBL" id="MU393462">
    <property type="protein sequence ID" value="KAI4866167.1"/>
    <property type="molecule type" value="Genomic_DNA"/>
</dbReference>
<evidence type="ECO:0000313" key="1">
    <source>
        <dbReference type="EMBL" id="KAI4866167.1"/>
    </source>
</evidence>
<gene>
    <name evidence="1" type="ORF">F4820DRAFT_447294</name>
</gene>
<sequence>MSYQDMDTISGSTDYVYRRIPKCVACFSALVPLQKLHCGHSFCRTCLRALIQLGLRNRIEGLPRCCEYPLKEADVAWADPDNLDKFRTFRRELDADALFYCCYAPCSALLGPGTVRYLGSGDADRVRVCGKCRMVNCAACGRAYHPEAPCPDPNDDMAAFREIPGADQWRRCKRCGRVIDR</sequence>